<dbReference type="PIRSF" id="PIRSF007949">
    <property type="entry name" value="VPS16"/>
    <property type="match status" value="1"/>
</dbReference>
<dbReference type="AlphaFoldDB" id="A0A371C098"/>
<dbReference type="Proteomes" id="UP000256601">
    <property type="component" value="Unassembled WGS sequence"/>
</dbReference>
<evidence type="ECO:0000259" key="4">
    <source>
        <dbReference type="Pfam" id="PF04841"/>
    </source>
</evidence>
<dbReference type="GO" id="GO:0003779">
    <property type="term" value="F:actin binding"/>
    <property type="evidence" value="ECO:0007669"/>
    <property type="project" value="TreeGrafter"/>
</dbReference>
<comment type="similarity">
    <text evidence="1 2">Belongs to the VPS16 family.</text>
</comment>
<dbReference type="Pfam" id="PF04841">
    <property type="entry name" value="Vps16_N"/>
    <property type="match status" value="1"/>
</dbReference>
<dbReference type="PANTHER" id="PTHR12811:SF0">
    <property type="entry name" value="VACUOLAR PROTEIN SORTING-ASSOCIATED PROTEIN 16 HOMOLOG"/>
    <property type="match status" value="1"/>
</dbReference>
<proteinExistence type="inferred from homology"/>
<dbReference type="GO" id="GO:0042144">
    <property type="term" value="P:vacuole fusion, non-autophagic"/>
    <property type="evidence" value="ECO:0007669"/>
    <property type="project" value="TreeGrafter"/>
</dbReference>
<evidence type="ECO:0000256" key="2">
    <source>
        <dbReference type="PIRNR" id="PIRNR007949"/>
    </source>
</evidence>
<reference evidence="5 6" key="1">
    <citation type="submission" date="2018-07" db="EMBL/GenBank/DDBJ databases">
        <title>Draft Genome Assemblies for Five Robust Yarrowia lipolytica Strains Exhibiting High Lipid Production and Pentose Sugar Utilization and Sugar Alcohol Secretion from Undetoxified Lignocellulosic Biomass Hydrolysates.</title>
        <authorList>
            <consortium name="DOE Joint Genome Institute"/>
            <person name="Walker C."/>
            <person name="Ryu S."/>
            <person name="Na H."/>
            <person name="Zane M."/>
            <person name="LaButti K."/>
            <person name="Lipzen A."/>
            <person name="Haridas S."/>
            <person name="Barry K."/>
            <person name="Grigoriev I.V."/>
            <person name="Quarterman J."/>
            <person name="Slininger P."/>
            <person name="Dien B."/>
            <person name="Trinh C.T."/>
        </authorList>
    </citation>
    <scope>NUCLEOTIDE SEQUENCE [LARGE SCALE GENOMIC DNA]</scope>
    <source>
        <strain evidence="5 6">YB392</strain>
    </source>
</reference>
<dbReference type="VEuPathDB" id="FungiDB:YALI0_A03553g"/>
<dbReference type="Pfam" id="PF04840">
    <property type="entry name" value="Vps16_C"/>
    <property type="match status" value="1"/>
</dbReference>
<dbReference type="EMBL" id="KZ859066">
    <property type="protein sequence ID" value="RDW23768.1"/>
    <property type="molecule type" value="Genomic_DNA"/>
</dbReference>
<dbReference type="GO" id="GO:0006886">
    <property type="term" value="P:intracellular protein transport"/>
    <property type="evidence" value="ECO:0007669"/>
    <property type="project" value="InterPro"/>
</dbReference>
<dbReference type="GO" id="GO:0016197">
    <property type="term" value="P:endosomal transport"/>
    <property type="evidence" value="ECO:0007669"/>
    <property type="project" value="TreeGrafter"/>
</dbReference>
<keyword evidence="2" id="KW-0653">Protein transport</keyword>
<evidence type="ECO:0000256" key="1">
    <source>
        <dbReference type="ARBA" id="ARBA00009250"/>
    </source>
</evidence>
<evidence type="ECO:0000313" key="5">
    <source>
        <dbReference type="EMBL" id="RDW23768.1"/>
    </source>
</evidence>
<keyword evidence="2" id="KW-0813">Transport</keyword>
<comment type="function">
    <text evidence="2">Essential for vacuolar protein sorting. Required for vacuole biogenesis, stability and to maintain vacuole morphology.</text>
</comment>
<dbReference type="InterPro" id="IPR038132">
    <property type="entry name" value="Vps16_C_sf"/>
</dbReference>
<dbReference type="GO" id="GO:0030897">
    <property type="term" value="C:HOPS complex"/>
    <property type="evidence" value="ECO:0007669"/>
    <property type="project" value="TreeGrafter"/>
</dbReference>
<evidence type="ECO:0000313" key="6">
    <source>
        <dbReference type="Proteomes" id="UP000256601"/>
    </source>
</evidence>
<organism evidence="5 6">
    <name type="scientific">Yarrowia lipolytica</name>
    <name type="common">Candida lipolytica</name>
    <dbReference type="NCBI Taxonomy" id="4952"/>
    <lineage>
        <taxon>Eukaryota</taxon>
        <taxon>Fungi</taxon>
        <taxon>Dikarya</taxon>
        <taxon>Ascomycota</taxon>
        <taxon>Saccharomycotina</taxon>
        <taxon>Dipodascomycetes</taxon>
        <taxon>Dipodascales</taxon>
        <taxon>Dipodascales incertae sedis</taxon>
        <taxon>Yarrowia</taxon>
    </lineage>
</organism>
<feature type="domain" description="Vps16 C-terminal" evidence="3">
    <location>
        <begin position="517"/>
        <end position="830"/>
    </location>
</feature>
<gene>
    <name evidence="5" type="ORF">B0I71DRAFT_176701</name>
</gene>
<dbReference type="Gene3D" id="1.10.150.780">
    <property type="entry name" value="Vps16, C-terminal region"/>
    <property type="match status" value="1"/>
</dbReference>
<feature type="domain" description="Vps16 N-terminal" evidence="4">
    <location>
        <begin position="6"/>
        <end position="422"/>
    </location>
</feature>
<dbReference type="OMA" id="WCGDDCL"/>
<accession>A0A371C098</accession>
<dbReference type="InterPro" id="IPR006926">
    <property type="entry name" value="Vps16_N"/>
</dbReference>
<dbReference type="SUPFAM" id="SSF69322">
    <property type="entry name" value="Tricorn protease domain 2"/>
    <property type="match status" value="1"/>
</dbReference>
<name>A0A371C098_YARLL</name>
<dbReference type="VEuPathDB" id="FungiDB:YALI1_A03803g"/>
<dbReference type="InterPro" id="IPR006925">
    <property type="entry name" value="Vps16_C"/>
</dbReference>
<protein>
    <recommendedName>
        <fullName evidence="2">Probable vacuolar protein sorting-associated protein 16 homolog</fullName>
    </recommendedName>
</protein>
<dbReference type="GO" id="GO:0005768">
    <property type="term" value="C:endosome"/>
    <property type="evidence" value="ECO:0007669"/>
    <property type="project" value="TreeGrafter"/>
</dbReference>
<evidence type="ECO:0000259" key="3">
    <source>
        <dbReference type="Pfam" id="PF04840"/>
    </source>
</evidence>
<sequence length="840" mass="93541">MASNPALKWEQLAGKFYSTHEYDYELERDGREIDFDSSVVALAPGGGAVAVTDDEHKLVAMGNAARQMSIGVFSGSGNLIRRLPWDMGRIRGLGWTTEGEKLVVVSDQGSVRVYYDFHGNFNQFSLGLDAETAGVKETKFWNSGFVCLLNNGQFIGVLRAHSESPVPRKLAEPVTEKIHSWCIIPPEVSMSRGVEVVASTEQGLMTLDSLDSSTKKFDKKAEVQPVFNGLTVSPSGHHMALVGNTHVTMGDVSLDRIYGKYELEENVDQPIRTLCWLGEDAVAISFGDEVSLVGRENGSQLTLYYNGDGAVEIRGEDDGSIRIMGNNSHHLFSRVCDAALSIFRIGSVAPAAILLDCVTHLDKQSPRAWENLEIIGPDLQTAVDNCILAAGNEDSPSLQKRLLRAAAFGKSALDIYNSERFVQVCDDLRVLNSVRQSEVGLCLSYQQYKLLGPKKLIQRLLLRSLHQLCFNIADVLKYPVSAIEVNWACSKIFHSPESTDEELYKAIMNRLKDRRGVSFCEIARQAAQDGRVRLATQLTEQEKDAYKQVPLLMELGDDRLALEKAVECRSYDLITLVQLHLQDTLSMAQLYKLIREFPIASHVYENNAKVNSKEALEQYYYQSDRQTDSANCVYLNALGQNLNSEKLEGFRKAASMYSEHGSVGDAAIIEEQSKLLKLQEQLERDYECNFLGLSVTDTIHNLLVMGQASKALKIKTDFKISERKWTWLKLNAYVERRDWTGLMEFATSRRSPIGYVPFYDACMAAGSKRNAAEYITMTALDADVDERVQMALKADDVSKAAKEAFGGKRGDLLEELESKASGATVEEIQGMIEELRLAQK</sequence>
<dbReference type="InterPro" id="IPR016534">
    <property type="entry name" value="VPS16"/>
</dbReference>
<dbReference type="PANTHER" id="PTHR12811">
    <property type="entry name" value="VACUOLAR PROTEIN SORTING VPS16"/>
    <property type="match status" value="1"/>
</dbReference>